<gene>
    <name evidence="3" type="ORF">H9Y04_38465</name>
</gene>
<keyword evidence="4" id="KW-1185">Reference proteome</keyword>
<comment type="caution">
    <text evidence="3">The sequence shown here is derived from an EMBL/GenBank/DDBJ whole genome shotgun (WGS) entry which is preliminary data.</text>
</comment>
<evidence type="ECO:0000259" key="2">
    <source>
        <dbReference type="PROSITE" id="PS51084"/>
    </source>
</evidence>
<dbReference type="Gene3D" id="3.30.428.10">
    <property type="entry name" value="HIT-like"/>
    <property type="match status" value="1"/>
</dbReference>
<proteinExistence type="predicted"/>
<evidence type="ECO:0000256" key="1">
    <source>
        <dbReference type="PROSITE-ProRule" id="PRU00464"/>
    </source>
</evidence>
<evidence type="ECO:0000313" key="3">
    <source>
        <dbReference type="EMBL" id="MBC9718424.1"/>
    </source>
</evidence>
<dbReference type="PROSITE" id="PS51084">
    <property type="entry name" value="HIT_2"/>
    <property type="match status" value="1"/>
</dbReference>
<dbReference type="InterPro" id="IPR011146">
    <property type="entry name" value="HIT-like"/>
</dbReference>
<name>A0ABR7SU52_9ACTN</name>
<dbReference type="InterPro" id="IPR036265">
    <property type="entry name" value="HIT-like_sf"/>
</dbReference>
<dbReference type="InterPro" id="IPR001310">
    <property type="entry name" value="Histidine_triad_HIT"/>
</dbReference>
<organism evidence="3 4">
    <name type="scientific">Streptomyces polyasparticus</name>
    <dbReference type="NCBI Taxonomy" id="2767826"/>
    <lineage>
        <taxon>Bacteria</taxon>
        <taxon>Bacillati</taxon>
        <taxon>Actinomycetota</taxon>
        <taxon>Actinomycetes</taxon>
        <taxon>Kitasatosporales</taxon>
        <taxon>Streptomycetaceae</taxon>
        <taxon>Streptomyces</taxon>
    </lineage>
</organism>
<dbReference type="PANTHER" id="PTHR23089">
    <property type="entry name" value="HISTIDINE TRIAD HIT PROTEIN"/>
    <property type="match status" value="1"/>
</dbReference>
<feature type="short sequence motif" description="Histidine triad motif" evidence="1">
    <location>
        <begin position="105"/>
        <end position="109"/>
    </location>
</feature>
<dbReference type="PRINTS" id="PR00332">
    <property type="entry name" value="HISTRIAD"/>
</dbReference>
<dbReference type="SUPFAM" id="SSF54197">
    <property type="entry name" value="HIT-like"/>
    <property type="match status" value="1"/>
</dbReference>
<reference evidence="3 4" key="1">
    <citation type="submission" date="2020-08" db="EMBL/GenBank/DDBJ databases">
        <title>Genemic of Streptomyces polyaspartic.</title>
        <authorList>
            <person name="Liu W."/>
        </authorList>
    </citation>
    <scope>NUCLEOTIDE SEQUENCE [LARGE SCALE GENOMIC DNA]</scope>
    <source>
        <strain evidence="3 4">TRM66268-LWL</strain>
    </source>
</reference>
<feature type="domain" description="HIT" evidence="2">
    <location>
        <begin position="13"/>
        <end position="120"/>
    </location>
</feature>
<dbReference type="Pfam" id="PF01230">
    <property type="entry name" value="HIT"/>
    <property type="match status" value="1"/>
</dbReference>
<sequence length="129" mass="14166">MAPVEPADTVSDFYCHQALAGLVDLDVVAETETTLAFHHTRPSYPVHIVVIPKEHTPSLTDLGRGGPQLLAEVLETVRKVAQQVEAEHGACSVTTNLGLYQESKHLHWHVTYRGESEAEILAMYGNHDA</sequence>
<dbReference type="EMBL" id="JACTVJ010000026">
    <property type="protein sequence ID" value="MBC9718424.1"/>
    <property type="molecule type" value="Genomic_DNA"/>
</dbReference>
<evidence type="ECO:0000313" key="4">
    <source>
        <dbReference type="Proteomes" id="UP000642284"/>
    </source>
</evidence>
<protein>
    <submittedName>
        <fullName evidence="3">HIT domain-containing protein</fullName>
    </submittedName>
</protein>
<accession>A0ABR7SU52</accession>
<dbReference type="Proteomes" id="UP000642284">
    <property type="component" value="Unassembled WGS sequence"/>
</dbReference>
<dbReference type="RefSeq" id="WP_187818857.1">
    <property type="nucleotide sequence ID" value="NZ_JACTVJ010000026.1"/>
</dbReference>